<feature type="transmembrane region" description="Helical" evidence="1">
    <location>
        <begin position="264"/>
        <end position="285"/>
    </location>
</feature>
<gene>
    <name evidence="2" type="ORF">FKG94_03515</name>
</gene>
<dbReference type="AlphaFoldDB" id="A0A545U5S2"/>
<sequence length="299" mass="32559">MGAADVVPGVSGGTIAFISGIYSELIDSLRSINLEALQTLRRRGIGACWQVINGNFLLALFTGIAISLVTLARVINYCLTHYPIHVWSFFFGLILASIFYMVRQTGAWHRRELLALVLGTGIALAISMAKPAALPGEWWMALLAGSVAICAMILPGISGSFILLLMGMYSAILRAIEDLDWLLLASFGVGCACGLLAFSHVLSWLLRRFYTLTLSFLTGFLVGSLNIIWPWKQTLQTTLNRHGEEVPLVQSNLWPATYSELTGLAAHTGWALMLALLGMVVVLGFERLAGGENRQSKDL</sequence>
<keyword evidence="3" id="KW-1185">Reference proteome</keyword>
<dbReference type="InterPro" id="IPR007163">
    <property type="entry name" value="VCA0040-like"/>
</dbReference>
<dbReference type="Proteomes" id="UP000319732">
    <property type="component" value="Unassembled WGS sequence"/>
</dbReference>
<keyword evidence="1" id="KW-1133">Transmembrane helix</keyword>
<keyword evidence="1" id="KW-0812">Transmembrane</keyword>
<evidence type="ECO:0000313" key="3">
    <source>
        <dbReference type="Proteomes" id="UP000319732"/>
    </source>
</evidence>
<feature type="transmembrane region" description="Helical" evidence="1">
    <location>
        <begin position="47"/>
        <end position="72"/>
    </location>
</feature>
<feature type="transmembrane region" description="Helical" evidence="1">
    <location>
        <begin position="182"/>
        <end position="202"/>
    </location>
</feature>
<proteinExistence type="predicted"/>
<dbReference type="PANTHER" id="PTHR37308:SF1">
    <property type="entry name" value="POLYPRENYL-PHOSPHATE TRANSPORTER"/>
    <property type="match status" value="1"/>
</dbReference>
<dbReference type="OrthoDB" id="9793746at2"/>
<organism evidence="2 3">
    <name type="scientific">Exilibacterium tricleocarpae</name>
    <dbReference type="NCBI Taxonomy" id="2591008"/>
    <lineage>
        <taxon>Bacteria</taxon>
        <taxon>Pseudomonadati</taxon>
        <taxon>Pseudomonadota</taxon>
        <taxon>Gammaproteobacteria</taxon>
        <taxon>Cellvibrionales</taxon>
        <taxon>Cellvibrionaceae</taxon>
        <taxon>Exilibacterium</taxon>
    </lineage>
</organism>
<feature type="transmembrane region" description="Helical" evidence="1">
    <location>
        <begin position="161"/>
        <end position="176"/>
    </location>
</feature>
<protein>
    <submittedName>
        <fullName evidence="2">DUF368 domain-containing protein</fullName>
    </submittedName>
</protein>
<dbReference type="Pfam" id="PF04018">
    <property type="entry name" value="VCA0040-like"/>
    <property type="match status" value="1"/>
</dbReference>
<reference evidence="2 3" key="1">
    <citation type="submission" date="2019-06" db="EMBL/GenBank/DDBJ databases">
        <title>Whole genome sequence for Cellvibrionaceae sp. R142.</title>
        <authorList>
            <person name="Wang G."/>
        </authorList>
    </citation>
    <scope>NUCLEOTIDE SEQUENCE [LARGE SCALE GENOMIC DNA]</scope>
    <source>
        <strain evidence="2 3">R142</strain>
    </source>
</reference>
<dbReference type="PANTHER" id="PTHR37308">
    <property type="entry name" value="INTEGRAL MEMBRANE PROTEIN"/>
    <property type="match status" value="1"/>
</dbReference>
<evidence type="ECO:0000313" key="2">
    <source>
        <dbReference type="EMBL" id="TQV84824.1"/>
    </source>
</evidence>
<feature type="transmembrane region" description="Helical" evidence="1">
    <location>
        <begin position="114"/>
        <end position="132"/>
    </location>
</feature>
<feature type="transmembrane region" description="Helical" evidence="1">
    <location>
        <begin position="6"/>
        <end position="26"/>
    </location>
</feature>
<evidence type="ECO:0000256" key="1">
    <source>
        <dbReference type="SAM" id="Phobius"/>
    </source>
</evidence>
<dbReference type="EMBL" id="VHSG01000005">
    <property type="protein sequence ID" value="TQV84824.1"/>
    <property type="molecule type" value="Genomic_DNA"/>
</dbReference>
<feature type="transmembrane region" description="Helical" evidence="1">
    <location>
        <begin position="84"/>
        <end position="102"/>
    </location>
</feature>
<name>A0A545U5S2_9GAMM</name>
<keyword evidence="1" id="KW-0472">Membrane</keyword>
<accession>A0A545U5S2</accession>
<feature type="transmembrane region" description="Helical" evidence="1">
    <location>
        <begin position="209"/>
        <end position="229"/>
    </location>
</feature>
<comment type="caution">
    <text evidence="2">The sequence shown here is derived from an EMBL/GenBank/DDBJ whole genome shotgun (WGS) entry which is preliminary data.</text>
</comment>